<dbReference type="KEGG" id="marq:MARGE09_P0006"/>
<protein>
    <submittedName>
        <fullName evidence="2">Protein ImuB</fullName>
    </submittedName>
</protein>
<keyword evidence="3" id="KW-1185">Reference proteome</keyword>
<gene>
    <name evidence="2" type="ORF">MARGE09_P0006</name>
</gene>
<dbReference type="PANTHER" id="PTHR35369">
    <property type="entry name" value="BLR3025 PROTEIN-RELATED"/>
    <property type="match status" value="1"/>
</dbReference>
<dbReference type="RefSeq" id="WP_236985244.1">
    <property type="nucleotide sequence ID" value="NZ_AP023086.1"/>
</dbReference>
<name>A0AAN2BIB9_9GAMM</name>
<dbReference type="SUPFAM" id="SSF56672">
    <property type="entry name" value="DNA/RNA polymerases"/>
    <property type="match status" value="1"/>
</dbReference>
<evidence type="ECO:0000256" key="1">
    <source>
        <dbReference type="ARBA" id="ARBA00022763"/>
    </source>
</evidence>
<sequence length="513" mass="57485">MSSQPASLWLAVHCLHWPLRALLTASKPTMPLANFGSGEQPLAVADQLRICAFNEAAAAQGVTLGMPSAVASALMNAPLLTRDPNCEAALLHQLCEACYAVTPYVIPANQLLGEGTNGVALEVSRCLSLFNGSSGITQEVHKHLLTLEIEAHWAWAHTAEGAWLLSHTINRPTHRPPAGSEQAREALGQLYALPIGDIITLGEDRNRLQAMGFNRLGELCHTASEWQAIKKRLSTSSIDYLEAVLGNEVQASLFQSRPAYYQQALTFCEGLDADYPISTIEWLQILVEALLQRLAEFLIAHQCQVQHLQWRLYNIQHESHTLEVHLERVFSDTTLAADITRIHLEQQGLPFEVDRIELHCPTLQSLQANTQPLWAEPKQQNRESLTRLAAKLQSRMGDAAFFKVSCKDGILPEACSQKIPVLEKANSELPSGINHKHRPLWLVEPPASVNIKAGQLYWQGLLQIISQAERIQTQWWQKASARDYYIAKRDDQQLLWLYQDLHQQRWYVHGVFG</sequence>
<dbReference type="AlphaFoldDB" id="A0AAN2BIB9"/>
<dbReference type="CDD" id="cd03468">
    <property type="entry name" value="PolY_like"/>
    <property type="match status" value="1"/>
</dbReference>
<dbReference type="InterPro" id="IPR043502">
    <property type="entry name" value="DNA/RNA_pol_sf"/>
</dbReference>
<evidence type="ECO:0000313" key="3">
    <source>
        <dbReference type="Proteomes" id="UP001320119"/>
    </source>
</evidence>
<accession>A0AAN2BIB9</accession>
<dbReference type="PANTHER" id="PTHR35369:SF2">
    <property type="entry name" value="BLR3025 PROTEIN"/>
    <property type="match status" value="1"/>
</dbReference>
<reference evidence="2 3" key="1">
    <citation type="journal article" date="2022" name="IScience">
        <title>An ultrasensitive nanofiber-based assay for enzymatic hydrolysis and deep-sea microbial degradation of cellulose.</title>
        <authorList>
            <person name="Tsudome M."/>
            <person name="Tachioka M."/>
            <person name="Miyazaki M."/>
            <person name="Uchimura K."/>
            <person name="Tsuda M."/>
            <person name="Takaki Y."/>
            <person name="Deguchi S."/>
        </authorList>
    </citation>
    <scope>NUCLEOTIDE SEQUENCE [LARGE SCALE GENOMIC DNA]</scope>
    <source>
        <strain evidence="2 3">GE09</strain>
    </source>
</reference>
<dbReference type="Proteomes" id="UP001320119">
    <property type="component" value="Chromosome"/>
</dbReference>
<dbReference type="InterPro" id="IPR050356">
    <property type="entry name" value="SulA_CellDiv_inhibitor"/>
</dbReference>
<dbReference type="EMBL" id="AP023086">
    <property type="protein sequence ID" value="BCD95807.1"/>
    <property type="molecule type" value="Genomic_DNA"/>
</dbReference>
<proteinExistence type="predicted"/>
<dbReference type="GO" id="GO:0006281">
    <property type="term" value="P:DNA repair"/>
    <property type="evidence" value="ECO:0007669"/>
    <property type="project" value="TreeGrafter"/>
</dbReference>
<evidence type="ECO:0000313" key="2">
    <source>
        <dbReference type="EMBL" id="BCD95807.1"/>
    </source>
</evidence>
<keyword evidence="1" id="KW-0227">DNA damage</keyword>
<organism evidence="2 3">
    <name type="scientific">Marinagarivorans cellulosilyticus</name>
    <dbReference type="NCBI Taxonomy" id="2721545"/>
    <lineage>
        <taxon>Bacteria</taxon>
        <taxon>Pseudomonadati</taxon>
        <taxon>Pseudomonadota</taxon>
        <taxon>Gammaproteobacteria</taxon>
        <taxon>Cellvibrionales</taxon>
        <taxon>Cellvibrionaceae</taxon>
        <taxon>Marinagarivorans</taxon>
    </lineage>
</organism>